<dbReference type="AlphaFoldDB" id="A0A2B4RK44"/>
<accession>A0A2B4RK44</accession>
<feature type="domain" description="Helicase C-terminal" evidence="9">
    <location>
        <begin position="234"/>
        <end position="411"/>
    </location>
</feature>
<evidence type="ECO:0000313" key="11">
    <source>
        <dbReference type="Proteomes" id="UP000225706"/>
    </source>
</evidence>
<keyword evidence="7" id="KW-0508">mRNA splicing</keyword>
<dbReference type="InterPro" id="IPR007502">
    <property type="entry name" value="Helicase-assoc_dom"/>
</dbReference>
<dbReference type="PROSITE" id="PS51194">
    <property type="entry name" value="HELICASE_CTER"/>
    <property type="match status" value="1"/>
</dbReference>
<evidence type="ECO:0000256" key="4">
    <source>
        <dbReference type="ARBA" id="ARBA00022801"/>
    </source>
</evidence>
<organism evidence="10 11">
    <name type="scientific">Stylophora pistillata</name>
    <name type="common">Smooth cauliflower coral</name>
    <dbReference type="NCBI Taxonomy" id="50429"/>
    <lineage>
        <taxon>Eukaryota</taxon>
        <taxon>Metazoa</taxon>
        <taxon>Cnidaria</taxon>
        <taxon>Anthozoa</taxon>
        <taxon>Hexacorallia</taxon>
        <taxon>Scleractinia</taxon>
        <taxon>Astrocoeniina</taxon>
        <taxon>Pocilloporidae</taxon>
        <taxon>Stylophora</taxon>
    </lineage>
</organism>
<dbReference type="Gene3D" id="1.20.120.1080">
    <property type="match status" value="1"/>
</dbReference>
<dbReference type="InterPro" id="IPR001650">
    <property type="entry name" value="Helicase_C-like"/>
</dbReference>
<reference evidence="11" key="1">
    <citation type="journal article" date="2017" name="bioRxiv">
        <title>Comparative analysis of the genomes of Stylophora pistillata and Acropora digitifera provides evidence for extensive differences between species of corals.</title>
        <authorList>
            <person name="Voolstra C.R."/>
            <person name="Li Y."/>
            <person name="Liew Y.J."/>
            <person name="Baumgarten S."/>
            <person name="Zoccola D."/>
            <person name="Flot J.-F."/>
            <person name="Tambutte S."/>
            <person name="Allemand D."/>
            <person name="Aranda M."/>
        </authorList>
    </citation>
    <scope>NUCLEOTIDE SEQUENCE [LARGE SCALE GENOMIC DNA]</scope>
</reference>
<evidence type="ECO:0000256" key="1">
    <source>
        <dbReference type="ARBA" id="ARBA00012552"/>
    </source>
</evidence>
<comment type="caution">
    <text evidence="10">The sequence shown here is derived from an EMBL/GenBank/DDBJ whole genome shotgun (WGS) entry which is preliminary data.</text>
</comment>
<dbReference type="SMART" id="SM00490">
    <property type="entry name" value="HELICc"/>
    <property type="match status" value="2"/>
</dbReference>
<dbReference type="Pfam" id="PF00271">
    <property type="entry name" value="Helicase_C"/>
    <property type="match status" value="1"/>
</dbReference>
<name>A0A2B4RK44_STYPI</name>
<dbReference type="GO" id="GO:0003724">
    <property type="term" value="F:RNA helicase activity"/>
    <property type="evidence" value="ECO:0007669"/>
    <property type="project" value="UniProtKB-EC"/>
</dbReference>
<keyword evidence="11" id="KW-1185">Reference proteome</keyword>
<keyword evidence="3" id="KW-0547">Nucleotide-binding</keyword>
<evidence type="ECO:0000256" key="3">
    <source>
        <dbReference type="ARBA" id="ARBA00022741"/>
    </source>
</evidence>
<keyword evidence="6" id="KW-0067">ATP-binding</keyword>
<dbReference type="PANTHER" id="PTHR18934:SF109">
    <property type="entry name" value="ATP-DEPENDENT RNA HELICASE DHX15 HOMOLOG"/>
    <property type="match status" value="1"/>
</dbReference>
<dbReference type="GO" id="GO:0008380">
    <property type="term" value="P:RNA splicing"/>
    <property type="evidence" value="ECO:0007669"/>
    <property type="project" value="UniProtKB-KW"/>
</dbReference>
<dbReference type="Pfam" id="PF04408">
    <property type="entry name" value="WHD_HA2"/>
    <property type="match status" value="1"/>
</dbReference>
<sequence>SNPSNLRGKINPFNGKLFSDKYFDILKKRIELPVWEYKEKFMETMKEKQACVLVGETGSGKTTQIPQWCLETRIDKRNNPSSLRGKINPSHGKLFSDKYFDILKKRIELPVWEYREKFKETMKEEQAFVLVGETGSGKTTQGSALTFQLPSQVAGDILDVTTMYMTDGMLLREAMTDPLLDHYAVILLDEAHERTLATDILMGLLKEQQQRIFDALPAKRLNGAIGHKCVVSTNIAETSLTIDGVVFVIDPGFSKQKEIEEACKTLKKEIDNLGPEVGELRCIPLYSTLPPQQQQRIFDAAPAKRPNGAIGRKCVVSTNIAETSLTIDGVVFVIDPGFSKQKVYNPHFPVESLLVSAISKASSQQRAGCAGRTRLGKCFRFLIGPETLMRALELLNHLGAPDDNGELTSLGSMMAEFPLNPQLANWRLRLPVVTITARMKFSLSLPCYQVFMRPNEAKKAADEAKMKFAHSDGDHLTLLNVYHAYKQIQSAKVTRKKPRFGALPVLNMPQRSHKLLTPTPRPARTIMRDLDAHINTSCYETFSEFCKRDTCLKSLNEWTSKMFPDKAVFKNKIEPYLPPEFEVIVDDSLVFTVKVLGCYLVEDHPLYLRFRRTVRNVTLSVLVKELNDCTFCKGVHASEITIKLYHHLYL</sequence>
<evidence type="ECO:0000313" key="10">
    <source>
        <dbReference type="EMBL" id="PFX17991.1"/>
    </source>
</evidence>
<dbReference type="EMBL" id="LSMT01000437">
    <property type="protein sequence ID" value="PFX17991.1"/>
    <property type="molecule type" value="Genomic_DNA"/>
</dbReference>
<evidence type="ECO:0000256" key="2">
    <source>
        <dbReference type="ARBA" id="ARBA00022664"/>
    </source>
</evidence>
<dbReference type="SUPFAM" id="SSF52540">
    <property type="entry name" value="P-loop containing nucleoside triphosphate hydrolases"/>
    <property type="match status" value="3"/>
</dbReference>
<evidence type="ECO:0000259" key="9">
    <source>
        <dbReference type="PROSITE" id="PS51194"/>
    </source>
</evidence>
<dbReference type="GO" id="GO:0005524">
    <property type="term" value="F:ATP binding"/>
    <property type="evidence" value="ECO:0007669"/>
    <property type="project" value="UniProtKB-KW"/>
</dbReference>
<feature type="non-terminal residue" evidence="10">
    <location>
        <position position="1"/>
    </location>
</feature>
<dbReference type="PROSITE" id="PS00690">
    <property type="entry name" value="DEAH_ATP_HELICASE"/>
    <property type="match status" value="1"/>
</dbReference>
<gene>
    <name evidence="10" type="primary">Dhx15</name>
    <name evidence="10" type="ORF">AWC38_SpisGene17652</name>
</gene>
<keyword evidence="4" id="KW-0378">Hydrolase</keyword>
<dbReference type="Gene3D" id="3.40.50.300">
    <property type="entry name" value="P-loop containing nucleotide triphosphate hydrolases"/>
    <property type="match status" value="4"/>
</dbReference>
<evidence type="ECO:0000256" key="8">
    <source>
        <dbReference type="ARBA" id="ARBA00047984"/>
    </source>
</evidence>
<dbReference type="SMART" id="SM00847">
    <property type="entry name" value="HA2"/>
    <property type="match status" value="1"/>
</dbReference>
<dbReference type="GO" id="GO:0003723">
    <property type="term" value="F:RNA binding"/>
    <property type="evidence" value="ECO:0007669"/>
    <property type="project" value="TreeGrafter"/>
</dbReference>
<keyword evidence="2" id="KW-0507">mRNA processing</keyword>
<dbReference type="EC" id="3.6.4.13" evidence="1"/>
<dbReference type="OrthoDB" id="10253254at2759"/>
<dbReference type="GO" id="GO:0005681">
    <property type="term" value="C:spliceosomal complex"/>
    <property type="evidence" value="ECO:0007669"/>
    <property type="project" value="TreeGrafter"/>
</dbReference>
<dbReference type="Proteomes" id="UP000225706">
    <property type="component" value="Unassembled WGS sequence"/>
</dbReference>
<keyword evidence="5 10" id="KW-0347">Helicase</keyword>
<dbReference type="GO" id="GO:0016787">
    <property type="term" value="F:hydrolase activity"/>
    <property type="evidence" value="ECO:0007669"/>
    <property type="project" value="UniProtKB-KW"/>
</dbReference>
<dbReference type="STRING" id="50429.A0A2B4RK44"/>
<dbReference type="InterPro" id="IPR048333">
    <property type="entry name" value="HA2_WH"/>
</dbReference>
<dbReference type="GO" id="GO:0006397">
    <property type="term" value="P:mRNA processing"/>
    <property type="evidence" value="ECO:0007669"/>
    <property type="project" value="UniProtKB-KW"/>
</dbReference>
<evidence type="ECO:0000256" key="7">
    <source>
        <dbReference type="ARBA" id="ARBA00023187"/>
    </source>
</evidence>
<dbReference type="InterPro" id="IPR027417">
    <property type="entry name" value="P-loop_NTPase"/>
</dbReference>
<evidence type="ECO:0000256" key="6">
    <source>
        <dbReference type="ARBA" id="ARBA00022840"/>
    </source>
</evidence>
<dbReference type="InterPro" id="IPR002464">
    <property type="entry name" value="DNA/RNA_helicase_DEAH_CS"/>
</dbReference>
<proteinExistence type="predicted"/>
<dbReference type="PANTHER" id="PTHR18934">
    <property type="entry name" value="ATP-DEPENDENT RNA HELICASE"/>
    <property type="match status" value="1"/>
</dbReference>
<evidence type="ECO:0000256" key="5">
    <source>
        <dbReference type="ARBA" id="ARBA00022806"/>
    </source>
</evidence>
<dbReference type="InterPro" id="IPR014001">
    <property type="entry name" value="Helicase_ATP-bd"/>
</dbReference>
<protein>
    <recommendedName>
        <fullName evidence="1">RNA helicase</fullName>
        <ecNumber evidence="1">3.6.4.13</ecNumber>
    </recommendedName>
</protein>
<dbReference type="SMART" id="SM00487">
    <property type="entry name" value="DEXDc"/>
    <property type="match status" value="1"/>
</dbReference>
<dbReference type="CDD" id="cd18791">
    <property type="entry name" value="SF2_C_RHA"/>
    <property type="match status" value="1"/>
</dbReference>
<comment type="catalytic activity">
    <reaction evidence="8">
        <text>ATP + H2O = ADP + phosphate + H(+)</text>
        <dbReference type="Rhea" id="RHEA:13065"/>
        <dbReference type="ChEBI" id="CHEBI:15377"/>
        <dbReference type="ChEBI" id="CHEBI:15378"/>
        <dbReference type="ChEBI" id="CHEBI:30616"/>
        <dbReference type="ChEBI" id="CHEBI:43474"/>
        <dbReference type="ChEBI" id="CHEBI:456216"/>
        <dbReference type="EC" id="3.6.4.13"/>
    </reaction>
</comment>